<feature type="domain" description="Class III cytochrome C" evidence="7">
    <location>
        <begin position="26"/>
        <end position="122"/>
    </location>
</feature>
<dbReference type="InterPro" id="IPR020942">
    <property type="entry name" value="Cyt_c_III_dom"/>
</dbReference>
<dbReference type="Pfam" id="PF02085">
    <property type="entry name" value="Cytochrom_CIII"/>
    <property type="match status" value="1"/>
</dbReference>
<comment type="caution">
    <text evidence="8">The sequence shown here is derived from an EMBL/GenBank/DDBJ whole genome shotgun (WGS) entry which is preliminary data.</text>
</comment>
<dbReference type="AlphaFoldDB" id="A0A9D1R1G4"/>
<organism evidence="8 9">
    <name type="scientific">Candidatus Bilophila faecipullorum</name>
    <dbReference type="NCBI Taxonomy" id="2838482"/>
    <lineage>
        <taxon>Bacteria</taxon>
        <taxon>Pseudomonadati</taxon>
        <taxon>Thermodesulfobacteriota</taxon>
        <taxon>Desulfovibrionia</taxon>
        <taxon>Desulfovibrionales</taxon>
        <taxon>Desulfovibrionaceae</taxon>
        <taxon>Bilophila</taxon>
    </lineage>
</organism>
<keyword evidence="2" id="KW-0349">Heme</keyword>
<feature type="signal peptide" evidence="6">
    <location>
        <begin position="1"/>
        <end position="21"/>
    </location>
</feature>
<dbReference type="Proteomes" id="UP000824264">
    <property type="component" value="Unassembled WGS sequence"/>
</dbReference>
<evidence type="ECO:0000256" key="6">
    <source>
        <dbReference type="SAM" id="SignalP"/>
    </source>
</evidence>
<dbReference type="GO" id="GO:0009055">
    <property type="term" value="F:electron transfer activity"/>
    <property type="evidence" value="ECO:0007669"/>
    <property type="project" value="InterPro"/>
</dbReference>
<evidence type="ECO:0000256" key="3">
    <source>
        <dbReference type="ARBA" id="ARBA00022723"/>
    </source>
</evidence>
<keyword evidence="6" id="KW-0732">Signal</keyword>
<keyword evidence="3" id="KW-0479">Metal-binding</keyword>
<accession>A0A9D1R1G4</accession>
<evidence type="ECO:0000256" key="2">
    <source>
        <dbReference type="ARBA" id="ARBA00022617"/>
    </source>
</evidence>
<evidence type="ECO:0000313" key="9">
    <source>
        <dbReference type="Proteomes" id="UP000824264"/>
    </source>
</evidence>
<name>A0A9D1R1G4_9BACT</name>
<reference evidence="8" key="1">
    <citation type="journal article" date="2021" name="PeerJ">
        <title>Extensive microbial diversity within the chicken gut microbiome revealed by metagenomics and culture.</title>
        <authorList>
            <person name="Gilroy R."/>
            <person name="Ravi A."/>
            <person name="Getino M."/>
            <person name="Pursley I."/>
            <person name="Horton D.L."/>
            <person name="Alikhan N.F."/>
            <person name="Baker D."/>
            <person name="Gharbi K."/>
            <person name="Hall N."/>
            <person name="Watson M."/>
            <person name="Adriaenssens E.M."/>
            <person name="Foster-Nyarko E."/>
            <person name="Jarju S."/>
            <person name="Secka A."/>
            <person name="Antonio M."/>
            <person name="Oren A."/>
            <person name="Chaudhuri R.R."/>
            <person name="La Ragione R."/>
            <person name="Hildebrand F."/>
            <person name="Pallen M.J."/>
        </authorList>
    </citation>
    <scope>NUCLEOTIDE SEQUENCE</scope>
    <source>
        <strain evidence="8">ChiSxjej5B17-1746</strain>
    </source>
</reference>
<dbReference type="EMBL" id="DXGI01000329">
    <property type="protein sequence ID" value="HIW79224.1"/>
    <property type="molecule type" value="Genomic_DNA"/>
</dbReference>
<keyword evidence="4" id="KW-0249">Electron transport</keyword>
<dbReference type="SUPFAM" id="SSF48695">
    <property type="entry name" value="Multiheme cytochromes"/>
    <property type="match status" value="1"/>
</dbReference>
<evidence type="ECO:0000256" key="1">
    <source>
        <dbReference type="ARBA" id="ARBA00022448"/>
    </source>
</evidence>
<evidence type="ECO:0000256" key="5">
    <source>
        <dbReference type="ARBA" id="ARBA00023004"/>
    </source>
</evidence>
<protein>
    <submittedName>
        <fullName evidence="8">Cytochrome c3 family protein</fullName>
    </submittedName>
</protein>
<evidence type="ECO:0000259" key="7">
    <source>
        <dbReference type="Pfam" id="PF02085"/>
    </source>
</evidence>
<keyword evidence="5" id="KW-0408">Iron</keyword>
<dbReference type="GO" id="GO:0046872">
    <property type="term" value="F:metal ion binding"/>
    <property type="evidence" value="ECO:0007669"/>
    <property type="project" value="UniProtKB-KW"/>
</dbReference>
<sequence length="136" mass="14770">MKQAITLLFVLALICGATAQAADPQAPDKPVQLKSAASSKMWVMFDHASHDAVACDVCHHAQPSDAASPYVSCGASEECHYIKGSKERDVQSLFWAYHTKNTERSCYGCHRTMVDTGCRPCHMSPQAREAAAKNGK</sequence>
<evidence type="ECO:0000313" key="8">
    <source>
        <dbReference type="EMBL" id="HIW79224.1"/>
    </source>
</evidence>
<keyword evidence="1" id="KW-0813">Transport</keyword>
<dbReference type="CDD" id="cd08168">
    <property type="entry name" value="Cytochrom_C3"/>
    <property type="match status" value="1"/>
</dbReference>
<dbReference type="InterPro" id="IPR036280">
    <property type="entry name" value="Multihaem_cyt_sf"/>
</dbReference>
<dbReference type="Gene3D" id="3.90.10.10">
    <property type="entry name" value="Cytochrome C3"/>
    <property type="match status" value="1"/>
</dbReference>
<gene>
    <name evidence="8" type="ORF">H9874_08785</name>
</gene>
<evidence type="ECO:0000256" key="4">
    <source>
        <dbReference type="ARBA" id="ARBA00022982"/>
    </source>
</evidence>
<reference evidence="8" key="2">
    <citation type="submission" date="2021-04" db="EMBL/GenBank/DDBJ databases">
        <authorList>
            <person name="Gilroy R."/>
        </authorList>
    </citation>
    <scope>NUCLEOTIDE SEQUENCE</scope>
    <source>
        <strain evidence="8">ChiSxjej5B17-1746</strain>
    </source>
</reference>
<proteinExistence type="predicted"/>
<dbReference type="GO" id="GO:0020037">
    <property type="term" value="F:heme binding"/>
    <property type="evidence" value="ECO:0007669"/>
    <property type="project" value="InterPro"/>
</dbReference>
<feature type="chain" id="PRO_5039017086" evidence="6">
    <location>
        <begin position="22"/>
        <end position="136"/>
    </location>
</feature>